<keyword evidence="4" id="KW-1185">Reference proteome</keyword>
<feature type="transmembrane region" description="Helical" evidence="2">
    <location>
        <begin position="47"/>
        <end position="76"/>
    </location>
</feature>
<evidence type="ECO:0008006" key="5">
    <source>
        <dbReference type="Google" id="ProtNLM"/>
    </source>
</evidence>
<dbReference type="RefSeq" id="WP_032958318.1">
    <property type="nucleotide sequence ID" value="NZ_LBNQ01000024.1"/>
</dbReference>
<reference evidence="3 4" key="1">
    <citation type="submission" date="2015-05" db="EMBL/GenBank/DDBJ databases">
        <title>Draft genome sequence of Lampropedia sp. CT6, isolated from the microbial mat of a hot water spring, located at Manikaran, India.</title>
        <authorList>
            <person name="Tripathi C."/>
            <person name="Rani P."/>
            <person name="Mahato N.K."/>
            <person name="Lal R."/>
        </authorList>
    </citation>
    <scope>NUCLEOTIDE SEQUENCE [LARGE SCALE GENOMIC DNA]</scope>
    <source>
        <strain evidence="3 4">CT6</strain>
    </source>
</reference>
<protein>
    <recommendedName>
        <fullName evidence="5">DUF3742 domain-containing protein</fullName>
    </recommendedName>
</protein>
<sequence length="125" mass="13910">MKHTARMTTAARLGRWLGGVWGGCLRAERRTHRWLMAQGLPAGGARVLIWVIKLAILGVLLYVAVWAALLLVAVVVAARMAEQTPEGDDDFDLQFPASLDELRQTPGYDPNLYNDTSHEMYSEDD</sequence>
<evidence type="ECO:0000313" key="3">
    <source>
        <dbReference type="EMBL" id="KKW67884.1"/>
    </source>
</evidence>
<keyword evidence="2" id="KW-1133">Transmembrane helix</keyword>
<dbReference type="OrthoDB" id="8454876at2"/>
<dbReference type="PATRIC" id="fig|1610491.3.peg.1738"/>
<dbReference type="Pfam" id="PF12553">
    <property type="entry name" value="DUF3742"/>
    <property type="match status" value="1"/>
</dbReference>
<dbReference type="EMBL" id="LBNQ01000024">
    <property type="protein sequence ID" value="KKW67884.1"/>
    <property type="molecule type" value="Genomic_DNA"/>
</dbReference>
<comment type="caution">
    <text evidence="3">The sequence shown here is derived from an EMBL/GenBank/DDBJ whole genome shotgun (WGS) entry which is preliminary data.</text>
</comment>
<dbReference type="GeneID" id="92996553"/>
<accession>A0A0U1PZE2</accession>
<evidence type="ECO:0000256" key="1">
    <source>
        <dbReference type="SAM" id="MobiDB-lite"/>
    </source>
</evidence>
<feature type="compositionally biased region" description="Basic and acidic residues" evidence="1">
    <location>
        <begin position="116"/>
        <end position="125"/>
    </location>
</feature>
<feature type="region of interest" description="Disordered" evidence="1">
    <location>
        <begin position="101"/>
        <end position="125"/>
    </location>
</feature>
<evidence type="ECO:0000256" key="2">
    <source>
        <dbReference type="SAM" id="Phobius"/>
    </source>
</evidence>
<dbReference type="STRING" id="1610491.AAV94_08180"/>
<dbReference type="Proteomes" id="UP000050580">
    <property type="component" value="Unassembled WGS sequence"/>
</dbReference>
<evidence type="ECO:0000313" key="4">
    <source>
        <dbReference type="Proteomes" id="UP000050580"/>
    </source>
</evidence>
<gene>
    <name evidence="3" type="ORF">AAV94_08180</name>
</gene>
<keyword evidence="2" id="KW-0472">Membrane</keyword>
<dbReference type="InterPro" id="IPR022213">
    <property type="entry name" value="DUF3742"/>
</dbReference>
<dbReference type="AlphaFoldDB" id="A0A0U1PZE2"/>
<keyword evidence="2" id="KW-0812">Transmembrane</keyword>
<organism evidence="3 4">
    <name type="scientific">Lampropedia cohaerens</name>
    <dbReference type="NCBI Taxonomy" id="1610491"/>
    <lineage>
        <taxon>Bacteria</taxon>
        <taxon>Pseudomonadati</taxon>
        <taxon>Pseudomonadota</taxon>
        <taxon>Betaproteobacteria</taxon>
        <taxon>Burkholderiales</taxon>
        <taxon>Comamonadaceae</taxon>
        <taxon>Lampropedia</taxon>
    </lineage>
</organism>
<proteinExistence type="predicted"/>
<name>A0A0U1PZE2_9BURK</name>